<dbReference type="AlphaFoldDB" id="A0A6V7TWU7"/>
<evidence type="ECO:0000256" key="1">
    <source>
        <dbReference type="SAM" id="MobiDB-lite"/>
    </source>
</evidence>
<name>A0A6V7TWU7_MELEN</name>
<feature type="compositionally biased region" description="Basic residues" evidence="1">
    <location>
        <begin position="168"/>
        <end position="177"/>
    </location>
</feature>
<evidence type="ECO:0000313" key="3">
    <source>
        <dbReference type="Proteomes" id="UP000580250"/>
    </source>
</evidence>
<organism evidence="2 3">
    <name type="scientific">Meloidogyne enterolobii</name>
    <name type="common">Root-knot nematode worm</name>
    <name type="synonym">Meloidogyne mayaguensis</name>
    <dbReference type="NCBI Taxonomy" id="390850"/>
    <lineage>
        <taxon>Eukaryota</taxon>
        <taxon>Metazoa</taxon>
        <taxon>Ecdysozoa</taxon>
        <taxon>Nematoda</taxon>
        <taxon>Chromadorea</taxon>
        <taxon>Rhabditida</taxon>
        <taxon>Tylenchina</taxon>
        <taxon>Tylenchomorpha</taxon>
        <taxon>Tylenchoidea</taxon>
        <taxon>Meloidogynidae</taxon>
        <taxon>Meloidogyninae</taxon>
        <taxon>Meloidogyne</taxon>
    </lineage>
</organism>
<proteinExistence type="predicted"/>
<reference evidence="2 3" key="1">
    <citation type="submission" date="2020-08" db="EMBL/GenBank/DDBJ databases">
        <authorList>
            <person name="Koutsovoulos G."/>
            <person name="Danchin GJ E."/>
        </authorList>
    </citation>
    <scope>NUCLEOTIDE SEQUENCE [LARGE SCALE GENOMIC DNA]</scope>
</reference>
<evidence type="ECO:0000313" key="2">
    <source>
        <dbReference type="EMBL" id="CAD2134120.1"/>
    </source>
</evidence>
<accession>A0A6V7TWU7</accession>
<protein>
    <submittedName>
        <fullName evidence="2">Uncharacterized protein</fullName>
    </submittedName>
</protein>
<sequence length="270" mass="30832">MIDLTCTTAIYEKEVNFYELDFPTNSKKPSCILLNNSGLSRKTSKVSHAEQTLHDCKSYANSENTEENKIEQIFEQNKGGWNSAKIMTNSQKHPNGDDKEDKIRKLLRAKYDEAKRKNQRIKASAAADEVNYEFDLNVISERMAERCFNIFNKETTNIDLCQVDSKNKSTKVGKKRKGNNESNPNKKSKIIINSAHNSNQTNRPNVLGKLFQVNDSHLSKGKQIDYTDNHPKTIYGGIHKMNTDEDDEFFTLLDCLDDNEHANVDSPSKF</sequence>
<dbReference type="Proteomes" id="UP000580250">
    <property type="component" value="Unassembled WGS sequence"/>
</dbReference>
<dbReference type="EMBL" id="CAJEWN010000014">
    <property type="protein sequence ID" value="CAD2134120.1"/>
    <property type="molecule type" value="Genomic_DNA"/>
</dbReference>
<comment type="caution">
    <text evidence="2">The sequence shown here is derived from an EMBL/GenBank/DDBJ whole genome shotgun (WGS) entry which is preliminary data.</text>
</comment>
<gene>
    <name evidence="2" type="ORF">MENT_LOCUS4254</name>
</gene>
<feature type="region of interest" description="Disordered" evidence="1">
    <location>
        <begin position="166"/>
        <end position="188"/>
    </location>
</feature>